<dbReference type="Pfam" id="PF00632">
    <property type="entry name" value="HECT"/>
    <property type="match status" value="1"/>
</dbReference>
<sequence>MFWKVFHSFSLEQKKKFLLYLTGTDRIPILGMKRVKLCIQSTKGGDSYFPVAHTCFNLLDLPMYSSEELMRDRLLVAIEHNAGFTIV</sequence>
<evidence type="ECO:0000313" key="8">
    <source>
        <dbReference type="Proteomes" id="UP000663879"/>
    </source>
</evidence>
<dbReference type="SUPFAM" id="SSF56204">
    <property type="entry name" value="Hect, E3 ligase catalytic domain"/>
    <property type="match status" value="1"/>
</dbReference>
<dbReference type="FunFam" id="3.30.2410.10:FF:000003">
    <property type="entry name" value="probable E3 ubiquitin-protein ligase HERC4 isoform X1"/>
    <property type="match status" value="1"/>
</dbReference>
<name>A0A814SAT6_9BILA</name>
<comment type="catalytic activity">
    <reaction evidence="1">
        <text>S-ubiquitinyl-[E2 ubiquitin-conjugating enzyme]-L-cysteine + [acceptor protein]-L-lysine = [E2 ubiquitin-conjugating enzyme]-L-cysteine + N(6)-ubiquitinyl-[acceptor protein]-L-lysine.</text>
        <dbReference type="EC" id="2.3.2.26"/>
    </reaction>
</comment>
<dbReference type="Proteomes" id="UP000663879">
    <property type="component" value="Unassembled WGS sequence"/>
</dbReference>
<dbReference type="PANTHER" id="PTHR45700">
    <property type="entry name" value="UBIQUITIN-PROTEIN LIGASE E3C"/>
    <property type="match status" value="1"/>
</dbReference>
<evidence type="ECO:0000256" key="4">
    <source>
        <dbReference type="ARBA" id="ARBA00022786"/>
    </source>
</evidence>
<gene>
    <name evidence="7" type="ORF">OXX778_LOCUS23011</name>
</gene>
<dbReference type="InterPro" id="IPR000569">
    <property type="entry name" value="HECT_dom"/>
</dbReference>
<dbReference type="GO" id="GO:0000209">
    <property type="term" value="P:protein polyubiquitination"/>
    <property type="evidence" value="ECO:0007669"/>
    <property type="project" value="InterPro"/>
</dbReference>
<reference evidence="7" key="1">
    <citation type="submission" date="2021-02" db="EMBL/GenBank/DDBJ databases">
        <authorList>
            <person name="Nowell W R."/>
        </authorList>
    </citation>
    <scope>NUCLEOTIDE SEQUENCE</scope>
    <source>
        <strain evidence="7">Ploen Becks lab</strain>
    </source>
</reference>
<protein>
    <recommendedName>
        <fullName evidence="2">HECT-type E3 ubiquitin transferase</fullName>
        <ecNumber evidence="2">2.3.2.26</ecNumber>
    </recommendedName>
</protein>
<dbReference type="InterPro" id="IPR044611">
    <property type="entry name" value="E3A/B/C-like"/>
</dbReference>
<dbReference type="EMBL" id="CAJNOC010010877">
    <property type="protein sequence ID" value="CAF1143871.1"/>
    <property type="molecule type" value="Genomic_DNA"/>
</dbReference>
<evidence type="ECO:0000256" key="5">
    <source>
        <dbReference type="PROSITE-ProRule" id="PRU00104"/>
    </source>
</evidence>
<dbReference type="Gene3D" id="3.30.2410.10">
    <property type="entry name" value="Hect, E3 ligase catalytic domain"/>
    <property type="match status" value="1"/>
</dbReference>
<feature type="domain" description="HECT" evidence="6">
    <location>
        <begin position="1"/>
        <end position="87"/>
    </location>
</feature>
<dbReference type="InterPro" id="IPR035983">
    <property type="entry name" value="Hect_E3_ubiquitin_ligase"/>
</dbReference>
<dbReference type="OrthoDB" id="8068875at2759"/>
<dbReference type="AlphaFoldDB" id="A0A814SAT6"/>
<comment type="caution">
    <text evidence="7">The sequence shown here is derived from an EMBL/GenBank/DDBJ whole genome shotgun (WGS) entry which is preliminary data.</text>
</comment>
<keyword evidence="4 5" id="KW-0833">Ubl conjugation pathway</keyword>
<evidence type="ECO:0000313" key="7">
    <source>
        <dbReference type="EMBL" id="CAF1143871.1"/>
    </source>
</evidence>
<dbReference type="EC" id="2.3.2.26" evidence="2"/>
<keyword evidence="8" id="KW-1185">Reference proteome</keyword>
<organism evidence="7 8">
    <name type="scientific">Brachionus calyciflorus</name>
    <dbReference type="NCBI Taxonomy" id="104777"/>
    <lineage>
        <taxon>Eukaryota</taxon>
        <taxon>Metazoa</taxon>
        <taxon>Spiralia</taxon>
        <taxon>Gnathifera</taxon>
        <taxon>Rotifera</taxon>
        <taxon>Eurotatoria</taxon>
        <taxon>Monogononta</taxon>
        <taxon>Pseudotrocha</taxon>
        <taxon>Ploima</taxon>
        <taxon>Brachionidae</taxon>
        <taxon>Brachionus</taxon>
    </lineage>
</organism>
<proteinExistence type="predicted"/>
<feature type="active site" description="Glycyl thioester intermediate" evidence="5">
    <location>
        <position position="55"/>
    </location>
</feature>
<dbReference type="PROSITE" id="PS50237">
    <property type="entry name" value="HECT"/>
    <property type="match status" value="1"/>
</dbReference>
<evidence type="ECO:0000256" key="1">
    <source>
        <dbReference type="ARBA" id="ARBA00000885"/>
    </source>
</evidence>
<evidence type="ECO:0000259" key="6">
    <source>
        <dbReference type="PROSITE" id="PS50237"/>
    </source>
</evidence>
<evidence type="ECO:0000256" key="3">
    <source>
        <dbReference type="ARBA" id="ARBA00022679"/>
    </source>
</evidence>
<keyword evidence="3" id="KW-0808">Transferase</keyword>
<accession>A0A814SAT6</accession>
<dbReference type="GO" id="GO:0061630">
    <property type="term" value="F:ubiquitin protein ligase activity"/>
    <property type="evidence" value="ECO:0007669"/>
    <property type="project" value="UniProtKB-EC"/>
</dbReference>
<evidence type="ECO:0000256" key="2">
    <source>
        <dbReference type="ARBA" id="ARBA00012485"/>
    </source>
</evidence>